<dbReference type="AlphaFoldDB" id="A0A0R0MAE6"/>
<sequence length="65" mass="7305">MMSCTTVTEALMTSSQEYKGAQLELLERSDSHTAIGKQESKNKPKTITQSIRQSMIFIPKTDINK</sequence>
<reference evidence="1 2" key="1">
    <citation type="submission" date="2015-07" db="EMBL/GenBank/DDBJ databases">
        <title>The genome of Pseudoloma neurophilia, a relevant intracellular parasite of the zebrafish.</title>
        <authorList>
            <person name="Ndikumana S."/>
            <person name="Pelin A."/>
            <person name="Sanders J."/>
            <person name="Corradi N."/>
        </authorList>
    </citation>
    <scope>NUCLEOTIDE SEQUENCE [LARGE SCALE GENOMIC DNA]</scope>
    <source>
        <strain evidence="1 2">MK1</strain>
    </source>
</reference>
<keyword evidence="2" id="KW-1185">Reference proteome</keyword>
<organism evidence="1 2">
    <name type="scientific">Pseudoloma neurophilia</name>
    <dbReference type="NCBI Taxonomy" id="146866"/>
    <lineage>
        <taxon>Eukaryota</taxon>
        <taxon>Fungi</taxon>
        <taxon>Fungi incertae sedis</taxon>
        <taxon>Microsporidia</taxon>
        <taxon>Pseudoloma</taxon>
    </lineage>
</organism>
<dbReference type="Proteomes" id="UP000051530">
    <property type="component" value="Unassembled WGS sequence"/>
</dbReference>
<gene>
    <name evidence="1" type="ORF">M153_110003693</name>
</gene>
<proteinExistence type="predicted"/>
<accession>A0A0R0MAE6</accession>
<dbReference type="EMBL" id="LGUB01000002">
    <property type="protein sequence ID" value="KRH95227.1"/>
    <property type="molecule type" value="Genomic_DNA"/>
</dbReference>
<dbReference type="VEuPathDB" id="MicrosporidiaDB:M153_110003693"/>
<evidence type="ECO:0000313" key="1">
    <source>
        <dbReference type="EMBL" id="KRH95227.1"/>
    </source>
</evidence>
<comment type="caution">
    <text evidence="1">The sequence shown here is derived from an EMBL/GenBank/DDBJ whole genome shotgun (WGS) entry which is preliminary data.</text>
</comment>
<protein>
    <submittedName>
        <fullName evidence="1">Uncharacterized protein</fullName>
    </submittedName>
</protein>
<evidence type="ECO:0000313" key="2">
    <source>
        <dbReference type="Proteomes" id="UP000051530"/>
    </source>
</evidence>
<name>A0A0R0MAE6_9MICR</name>